<accession>A0A845SBS9</accession>
<protein>
    <submittedName>
        <fullName evidence="1">Error-prone repair protein UmuD</fullName>
    </submittedName>
</protein>
<name>A0A845SBS9_9PROT</name>
<sequence length="24" mass="2711">KILINENSDINVWGIVTYIIHAAN</sequence>
<comment type="caution">
    <text evidence="1">The sequence shown here is derived from an EMBL/GenBank/DDBJ whole genome shotgun (WGS) entry which is preliminary data.</text>
</comment>
<dbReference type="Proteomes" id="UP000572953">
    <property type="component" value="Unassembled WGS sequence"/>
</dbReference>
<dbReference type="AlphaFoldDB" id="A0A845SBS9"/>
<proteinExistence type="predicted"/>
<gene>
    <name evidence="1" type="ORF">EBV78_04270</name>
</gene>
<evidence type="ECO:0000313" key="1">
    <source>
        <dbReference type="EMBL" id="NCU63268.1"/>
    </source>
</evidence>
<dbReference type="EMBL" id="RGGN01000193">
    <property type="protein sequence ID" value="NCU63268.1"/>
    <property type="molecule type" value="Genomic_DNA"/>
</dbReference>
<feature type="non-terminal residue" evidence="1">
    <location>
        <position position="1"/>
    </location>
</feature>
<evidence type="ECO:0000313" key="2">
    <source>
        <dbReference type="Proteomes" id="UP000572953"/>
    </source>
</evidence>
<organism evidence="1 2">
    <name type="scientific">Candidatus Fonsibacter lacus</name>
    <dbReference type="NCBI Taxonomy" id="2576439"/>
    <lineage>
        <taxon>Bacteria</taxon>
        <taxon>Pseudomonadati</taxon>
        <taxon>Pseudomonadota</taxon>
        <taxon>Alphaproteobacteria</taxon>
        <taxon>Candidatus Pelagibacterales</taxon>
        <taxon>Candidatus Pelagibacterales incertae sedis</taxon>
        <taxon>Candidatus Fonsibacter</taxon>
    </lineage>
</organism>
<reference evidence="1 2" key="1">
    <citation type="submission" date="2018-10" db="EMBL/GenBank/DDBJ databases">
        <title>Iterative Subtractive Binning of Freshwater Chronoseries Metagenomes Recovers Nearly Complete Genomes from over Four Hundred Novel Species.</title>
        <authorList>
            <person name="Rodriguez-R L.M."/>
            <person name="Tsementzi D."/>
            <person name="Luo C."/>
            <person name="Konstantinidis K.T."/>
        </authorList>
    </citation>
    <scope>NUCLEOTIDE SEQUENCE [LARGE SCALE GENOMIC DNA]</scope>
    <source>
        <strain evidence="1">WB7_2B_003</strain>
    </source>
</reference>